<name>A0A066RQB1_9GAMM</name>
<dbReference type="EMBL" id="JMIB01000043">
    <property type="protein sequence ID" value="KDM89872.1"/>
    <property type="molecule type" value="Genomic_DNA"/>
</dbReference>
<keyword evidence="3" id="KW-0175">Coiled coil</keyword>
<evidence type="ECO:0000259" key="4">
    <source>
        <dbReference type="Pfam" id="PF25989"/>
    </source>
</evidence>
<dbReference type="GO" id="GO:0016020">
    <property type="term" value="C:membrane"/>
    <property type="evidence" value="ECO:0007669"/>
    <property type="project" value="InterPro"/>
</dbReference>
<reference evidence="5 6" key="1">
    <citation type="submission" date="2014-04" db="EMBL/GenBank/DDBJ databases">
        <title>Draft genome sequence of Photobacterium halotolerans S2753: a solonamide, ngercheumicin and holomycin producer.</title>
        <authorList>
            <person name="Machado H.R."/>
            <person name="Gram L."/>
        </authorList>
    </citation>
    <scope>NUCLEOTIDE SEQUENCE [LARGE SCALE GENOMIC DNA]</scope>
    <source>
        <strain evidence="5 6">S2753</strain>
    </source>
</reference>
<dbReference type="GO" id="GO:0022857">
    <property type="term" value="F:transmembrane transporter activity"/>
    <property type="evidence" value="ECO:0007669"/>
    <property type="project" value="InterPro"/>
</dbReference>
<dbReference type="PANTHER" id="PTHR32347:SF29">
    <property type="entry name" value="UPF0194 MEMBRANE PROTEIN YBHG"/>
    <property type="match status" value="1"/>
</dbReference>
<comment type="subcellular location">
    <subcellularLocation>
        <location evidence="1">Cell envelope</location>
    </subcellularLocation>
</comment>
<proteinExistence type="inferred from homology"/>
<dbReference type="GO" id="GO:0030313">
    <property type="term" value="C:cell envelope"/>
    <property type="evidence" value="ECO:0007669"/>
    <property type="project" value="UniProtKB-SubCell"/>
</dbReference>
<dbReference type="OrthoDB" id="9791520at2"/>
<protein>
    <recommendedName>
        <fullName evidence="4">YknX-like C-terminal permuted SH3-like domain-containing protein</fullName>
    </recommendedName>
</protein>
<comment type="similarity">
    <text evidence="2">Belongs to the membrane fusion protein (MFP) (TC 8.A.1) family.</text>
</comment>
<evidence type="ECO:0000256" key="1">
    <source>
        <dbReference type="ARBA" id="ARBA00004196"/>
    </source>
</evidence>
<dbReference type="InterPro" id="IPR050465">
    <property type="entry name" value="UPF0194_transport"/>
</dbReference>
<comment type="caution">
    <text evidence="5">The sequence shown here is derived from an EMBL/GenBank/DDBJ whole genome shotgun (WGS) entry which is preliminary data.</text>
</comment>
<dbReference type="Gene3D" id="2.40.30.170">
    <property type="match status" value="1"/>
</dbReference>
<dbReference type="InterPro" id="IPR006143">
    <property type="entry name" value="RND_pump_MFP"/>
</dbReference>
<dbReference type="Gene3D" id="2.40.50.100">
    <property type="match status" value="1"/>
</dbReference>
<dbReference type="PANTHER" id="PTHR32347">
    <property type="entry name" value="EFFLUX SYSTEM COMPONENT YKNX-RELATED"/>
    <property type="match status" value="1"/>
</dbReference>
<dbReference type="Gene3D" id="2.40.420.20">
    <property type="match status" value="1"/>
</dbReference>
<dbReference type="AlphaFoldDB" id="A0A066RQB1"/>
<dbReference type="Proteomes" id="UP000027192">
    <property type="component" value="Unassembled WGS sequence"/>
</dbReference>
<sequence>MSFRKYRWTLLFLFLLVAGLFFAFWPRAIDVEIVIVTEGPMTKTVDDDAITRVKDVYTLTAPVSGRLLRIEKDAGDEVSAGMVLAVMRPVVPPLLDARTQLERESAMQAAEESRDAARAQVKSALARLEYARIDFRRAGQLAQKDAVSLDRQDQARQFLRAAQAGLAEAESVLLQREAEFQQAKAALVQPAAVAAAASHHVQIIAPVSGKILRMFQESEAVVTAGTPLLETGDPENLEIAADLLSRDAVRITPGDRVEIENWGGSGVLNGVVRRIEPAGTTKVSSLGIEEQRVNVLIDFSDPKETWAALGHGFQVDVSIAVWHDDQALRVPIGAIFRHGRDWAVFRDADGRARLQTIQIGHLTGQYAEVLEGLSAGDQVIAYPSDRIQDGVLIRAMVQMQ</sequence>
<evidence type="ECO:0000313" key="5">
    <source>
        <dbReference type="EMBL" id="KDM89872.1"/>
    </source>
</evidence>
<dbReference type="Gene3D" id="1.10.287.470">
    <property type="entry name" value="Helix hairpin bin"/>
    <property type="match status" value="1"/>
</dbReference>
<keyword evidence="6" id="KW-1185">Reference proteome</keyword>
<dbReference type="InterPro" id="IPR011053">
    <property type="entry name" value="Single_hybrid_motif"/>
</dbReference>
<evidence type="ECO:0000256" key="3">
    <source>
        <dbReference type="ARBA" id="ARBA00023054"/>
    </source>
</evidence>
<dbReference type="SUPFAM" id="SSF51230">
    <property type="entry name" value="Single hybrid motif"/>
    <property type="match status" value="1"/>
</dbReference>
<feature type="domain" description="YknX-like C-terminal permuted SH3-like" evidence="4">
    <location>
        <begin position="327"/>
        <end position="393"/>
    </location>
</feature>
<dbReference type="NCBIfam" id="TIGR01730">
    <property type="entry name" value="RND_mfp"/>
    <property type="match status" value="1"/>
</dbReference>
<dbReference type="InterPro" id="IPR058637">
    <property type="entry name" value="YknX-like_C"/>
</dbReference>
<evidence type="ECO:0000313" key="6">
    <source>
        <dbReference type="Proteomes" id="UP000027192"/>
    </source>
</evidence>
<organism evidence="5 6">
    <name type="scientific">Photobacterium galatheae</name>
    <dbReference type="NCBI Taxonomy" id="1654360"/>
    <lineage>
        <taxon>Bacteria</taxon>
        <taxon>Pseudomonadati</taxon>
        <taxon>Pseudomonadota</taxon>
        <taxon>Gammaproteobacteria</taxon>
        <taxon>Vibrionales</taxon>
        <taxon>Vibrionaceae</taxon>
        <taxon>Photobacterium</taxon>
    </lineage>
</organism>
<accession>A0A066RQB1</accession>
<evidence type="ECO:0000256" key="2">
    <source>
        <dbReference type="ARBA" id="ARBA00009477"/>
    </source>
</evidence>
<dbReference type="STRING" id="1654360.EA58_20700"/>
<dbReference type="Pfam" id="PF25989">
    <property type="entry name" value="YknX_C"/>
    <property type="match status" value="1"/>
</dbReference>
<gene>
    <name evidence="5" type="ORF">EA58_20700</name>
</gene>
<dbReference type="RefSeq" id="WP_036756946.1">
    <property type="nucleotide sequence ID" value="NZ_JAGSGC010000018.1"/>
</dbReference>